<gene>
    <name evidence="4" type="ORF">DWG20_01100</name>
</gene>
<dbReference type="PANTHER" id="PTHR48108">
    <property type="entry name" value="CBS DOMAIN-CONTAINING PROTEIN CBSX2, CHLOROPLASTIC"/>
    <property type="match status" value="1"/>
</dbReference>
<dbReference type="PROSITE" id="PS51371">
    <property type="entry name" value="CBS"/>
    <property type="match status" value="1"/>
</dbReference>
<proteinExistence type="predicted"/>
<evidence type="ECO:0000259" key="3">
    <source>
        <dbReference type="PROSITE" id="PS51371"/>
    </source>
</evidence>
<dbReference type="RefSeq" id="WP_115432020.1">
    <property type="nucleotide sequence ID" value="NZ_CP031337.1"/>
</dbReference>
<protein>
    <submittedName>
        <fullName evidence="4">CBS domain-containing protein</fullName>
    </submittedName>
</protein>
<keyword evidence="2" id="KW-0129">CBS domain</keyword>
<accession>A0A345Y2I6</accession>
<dbReference type="PANTHER" id="PTHR48108:SF26">
    <property type="entry name" value="CBS DOMAIN-CONTAINING PROTEIN DDB_G0289609"/>
    <property type="match status" value="1"/>
</dbReference>
<dbReference type="SMART" id="SM00116">
    <property type="entry name" value="CBS"/>
    <property type="match status" value="2"/>
</dbReference>
<evidence type="ECO:0000256" key="2">
    <source>
        <dbReference type="PROSITE-ProRule" id="PRU00703"/>
    </source>
</evidence>
<dbReference type="AlphaFoldDB" id="A0A345Y2I6"/>
<organism evidence="4 5">
    <name type="scientific">Crenobacter cavernae</name>
    <dbReference type="NCBI Taxonomy" id="2290923"/>
    <lineage>
        <taxon>Bacteria</taxon>
        <taxon>Pseudomonadati</taxon>
        <taxon>Pseudomonadota</taxon>
        <taxon>Betaproteobacteria</taxon>
        <taxon>Neisseriales</taxon>
        <taxon>Neisseriaceae</taxon>
        <taxon>Crenobacter</taxon>
    </lineage>
</organism>
<dbReference type="Gene3D" id="3.10.580.10">
    <property type="entry name" value="CBS-domain"/>
    <property type="match status" value="1"/>
</dbReference>
<evidence type="ECO:0000256" key="1">
    <source>
        <dbReference type="ARBA" id="ARBA00022737"/>
    </source>
</evidence>
<dbReference type="Pfam" id="PF00571">
    <property type="entry name" value="CBS"/>
    <property type="match status" value="2"/>
</dbReference>
<feature type="domain" description="CBS" evidence="3">
    <location>
        <begin position="124"/>
        <end position="184"/>
    </location>
</feature>
<evidence type="ECO:0000313" key="4">
    <source>
        <dbReference type="EMBL" id="AXK38138.1"/>
    </source>
</evidence>
<dbReference type="InterPro" id="IPR046342">
    <property type="entry name" value="CBS_dom_sf"/>
</dbReference>
<keyword evidence="1" id="KW-0677">Repeat</keyword>
<dbReference type="OrthoDB" id="291940at2"/>
<dbReference type="InterPro" id="IPR051462">
    <property type="entry name" value="CBS_domain-containing"/>
</dbReference>
<reference evidence="4 5" key="1">
    <citation type="submission" date="2018-07" db="EMBL/GenBank/DDBJ databases">
        <title>Crenobacter cavernae sp. nov., isolated from a karst cave.</title>
        <authorList>
            <person name="Zhu H."/>
        </authorList>
    </citation>
    <scope>NUCLEOTIDE SEQUENCE [LARGE SCALE GENOMIC DNA]</scope>
    <source>
        <strain evidence="4 5">K1W11S-77</strain>
    </source>
</reference>
<sequence>MDAEARNRHLNDIAQSLRDGRPMEPISVRELIGWFNALRRGANVNWLVRRALEHAGLITEPDFEGSHIDGRVQLALPNALQEPQVDEEPGQQAVNQPAAQDLQAVVEFVGGAGVEPAYRVSRLLDPRLQLVTIGPDATLEEAATLMLRHDYSQLPVMTNERDVRGVVSWESIGPAMTLSQPTPRFVRECMRPQVEVKTTDSIFQVINRIIESSYVLVRDERRVVVGILTTTDLSQQFQDLAEPFLLIGEIENHIRALIDGRFTQRELEAVRNENDPERAIESVADLTLGEHVRLIQNHDNWARLGLRADRGVFVKELDVIRQLRNDVMHFDSDRITDVERGLLRNFVQFLHQLKAYQPVAAAGAAVPV</sequence>
<dbReference type="SUPFAM" id="SSF54631">
    <property type="entry name" value="CBS-domain pair"/>
    <property type="match status" value="1"/>
</dbReference>
<evidence type="ECO:0000313" key="5">
    <source>
        <dbReference type="Proteomes" id="UP000254537"/>
    </source>
</evidence>
<dbReference type="Proteomes" id="UP000254537">
    <property type="component" value="Chromosome"/>
</dbReference>
<dbReference type="EMBL" id="CP031337">
    <property type="protein sequence ID" value="AXK38138.1"/>
    <property type="molecule type" value="Genomic_DNA"/>
</dbReference>
<dbReference type="CDD" id="cd02205">
    <property type="entry name" value="CBS_pair_SF"/>
    <property type="match status" value="1"/>
</dbReference>
<name>A0A345Y2I6_9NEIS</name>
<dbReference type="KEGG" id="ccah:DWG20_01100"/>
<dbReference type="InterPro" id="IPR000644">
    <property type="entry name" value="CBS_dom"/>
</dbReference>